<accession>A0A8S4PX00</accession>
<reference evidence="2" key="1">
    <citation type="submission" date="2022-03" db="EMBL/GenBank/DDBJ databases">
        <authorList>
            <person name="Martin C."/>
        </authorList>
    </citation>
    <scope>NUCLEOTIDE SEQUENCE</scope>
</reference>
<dbReference type="InterPro" id="IPR011010">
    <property type="entry name" value="DNA_brk_join_enz"/>
</dbReference>
<dbReference type="GO" id="GO:0006310">
    <property type="term" value="P:DNA recombination"/>
    <property type="evidence" value="ECO:0007669"/>
    <property type="project" value="UniProtKB-KW"/>
</dbReference>
<evidence type="ECO:0000313" key="2">
    <source>
        <dbReference type="EMBL" id="CAH1797777.1"/>
    </source>
</evidence>
<organism evidence="2 3">
    <name type="scientific">Owenia fusiformis</name>
    <name type="common">Polychaete worm</name>
    <dbReference type="NCBI Taxonomy" id="6347"/>
    <lineage>
        <taxon>Eukaryota</taxon>
        <taxon>Metazoa</taxon>
        <taxon>Spiralia</taxon>
        <taxon>Lophotrochozoa</taxon>
        <taxon>Annelida</taxon>
        <taxon>Polychaeta</taxon>
        <taxon>Sedentaria</taxon>
        <taxon>Canalipalpata</taxon>
        <taxon>Sabellida</taxon>
        <taxon>Oweniida</taxon>
        <taxon>Oweniidae</taxon>
        <taxon>Owenia</taxon>
    </lineage>
</organism>
<keyword evidence="1" id="KW-0233">DNA recombination</keyword>
<dbReference type="GO" id="GO:0003677">
    <property type="term" value="F:DNA binding"/>
    <property type="evidence" value="ECO:0007669"/>
    <property type="project" value="InterPro"/>
</dbReference>
<gene>
    <name evidence="2" type="ORF">OFUS_LOCUS22003</name>
</gene>
<dbReference type="OrthoDB" id="10068687at2759"/>
<dbReference type="Proteomes" id="UP000749559">
    <property type="component" value="Unassembled WGS sequence"/>
</dbReference>
<evidence type="ECO:0000256" key="1">
    <source>
        <dbReference type="ARBA" id="ARBA00023172"/>
    </source>
</evidence>
<dbReference type="PANTHER" id="PTHR34605:SF3">
    <property type="entry name" value="P CELL-TYPE AGGLUTINATION PROTEIN MAP4-LIKE-RELATED"/>
    <property type="match status" value="1"/>
</dbReference>
<protein>
    <recommendedName>
        <fullName evidence="4">Tyr recombinase domain-containing protein</fullName>
    </recommendedName>
</protein>
<dbReference type="InterPro" id="IPR013762">
    <property type="entry name" value="Integrase-like_cat_sf"/>
</dbReference>
<evidence type="ECO:0008006" key="4">
    <source>
        <dbReference type="Google" id="ProtNLM"/>
    </source>
</evidence>
<comment type="caution">
    <text evidence="2">The sequence shown here is derived from an EMBL/GenBank/DDBJ whole genome shotgun (WGS) entry which is preliminary data.</text>
</comment>
<name>A0A8S4PX00_OWEFU</name>
<dbReference type="PANTHER" id="PTHR34605">
    <property type="entry name" value="PHAGE_INTEGRASE DOMAIN-CONTAINING PROTEIN"/>
    <property type="match status" value="1"/>
</dbReference>
<keyword evidence="3" id="KW-1185">Reference proteome</keyword>
<dbReference type="Gene3D" id="1.10.443.10">
    <property type="entry name" value="Intergrase catalytic core"/>
    <property type="match status" value="1"/>
</dbReference>
<dbReference type="InterPro" id="IPR052925">
    <property type="entry name" value="Phage_Integrase-like_Recomb"/>
</dbReference>
<proteinExistence type="predicted"/>
<sequence length="122" mass="13953">MDVFRRGVSIPLYATDALICPVKAVQRFWNLRKRIEPLSPDDPFFLCQNGEALSRMVFIAKMRHNIASTGRDPKLFNGHSFRIGASTQSSKALGRWKGDTYRRYIRTPNVVIKQGQLVLTRS</sequence>
<evidence type="ECO:0000313" key="3">
    <source>
        <dbReference type="Proteomes" id="UP000749559"/>
    </source>
</evidence>
<dbReference type="GO" id="GO:0015074">
    <property type="term" value="P:DNA integration"/>
    <property type="evidence" value="ECO:0007669"/>
    <property type="project" value="InterPro"/>
</dbReference>
<dbReference type="SUPFAM" id="SSF56349">
    <property type="entry name" value="DNA breaking-rejoining enzymes"/>
    <property type="match status" value="1"/>
</dbReference>
<dbReference type="AlphaFoldDB" id="A0A8S4PX00"/>
<dbReference type="EMBL" id="CAIIXF020000010">
    <property type="protein sequence ID" value="CAH1797777.1"/>
    <property type="molecule type" value="Genomic_DNA"/>
</dbReference>